<dbReference type="InterPro" id="IPR014016">
    <property type="entry name" value="UvrD-like_ATP-bd"/>
</dbReference>
<dbReference type="SUPFAM" id="SSF52540">
    <property type="entry name" value="P-loop containing nucleoside triphosphate hydrolases"/>
    <property type="match status" value="1"/>
</dbReference>
<dbReference type="Pfam" id="PF13361">
    <property type="entry name" value="UvrD_C"/>
    <property type="match status" value="1"/>
</dbReference>
<comment type="caution">
    <text evidence="16">The sequence shown here is derived from an EMBL/GenBank/DDBJ whole genome shotgun (WGS) entry which is preliminary data.</text>
</comment>
<dbReference type="EMBL" id="DVKT01000033">
    <property type="protein sequence ID" value="HIT39215.1"/>
    <property type="molecule type" value="Genomic_DNA"/>
</dbReference>
<evidence type="ECO:0000256" key="8">
    <source>
        <dbReference type="ARBA" id="ARBA00034617"/>
    </source>
</evidence>
<accession>A0A9D1GDR1</accession>
<name>A0A9D1GDR1_9BACT</name>
<protein>
    <recommendedName>
        <fullName evidence="9">DNA 3'-5' helicase</fullName>
        <ecNumber evidence="9">5.6.2.4</ecNumber>
    </recommendedName>
    <alternativeName>
        <fullName evidence="10">DNA 3'-5' helicase II</fullName>
    </alternativeName>
</protein>
<dbReference type="PROSITE" id="PS51217">
    <property type="entry name" value="UVRD_HELICASE_CTER"/>
    <property type="match status" value="1"/>
</dbReference>
<evidence type="ECO:0000256" key="12">
    <source>
        <dbReference type="PROSITE-ProRule" id="PRU00560"/>
    </source>
</evidence>
<dbReference type="PROSITE" id="PS51198">
    <property type="entry name" value="UVRD_HELICASE_ATP_BIND"/>
    <property type="match status" value="1"/>
</dbReference>
<dbReference type="GO" id="GO:0003677">
    <property type="term" value="F:DNA binding"/>
    <property type="evidence" value="ECO:0007669"/>
    <property type="project" value="UniProtKB-KW"/>
</dbReference>
<evidence type="ECO:0000256" key="2">
    <source>
        <dbReference type="ARBA" id="ARBA00022741"/>
    </source>
</evidence>
<dbReference type="InterPro" id="IPR014017">
    <property type="entry name" value="DNA_helicase_UvrD-like_C"/>
</dbReference>
<proteinExistence type="inferred from homology"/>
<dbReference type="GO" id="GO:0005524">
    <property type="term" value="F:ATP binding"/>
    <property type="evidence" value="ECO:0007669"/>
    <property type="project" value="UniProtKB-UniRule"/>
</dbReference>
<comment type="catalytic activity">
    <reaction evidence="8">
        <text>Couples ATP hydrolysis with the unwinding of duplex DNA by translocating in the 3'-5' direction.</text>
        <dbReference type="EC" id="5.6.2.4"/>
    </reaction>
</comment>
<dbReference type="FunFam" id="1.10.486.10:FF:000003">
    <property type="entry name" value="ATP-dependent DNA helicase"/>
    <property type="match status" value="1"/>
</dbReference>
<feature type="binding site" evidence="12">
    <location>
        <begin position="28"/>
        <end position="35"/>
    </location>
    <ligand>
        <name>ATP</name>
        <dbReference type="ChEBI" id="CHEBI:30616"/>
    </ligand>
</feature>
<dbReference type="AlphaFoldDB" id="A0A9D1GDR1"/>
<organism evidence="16 17">
    <name type="scientific">Candidatus Caccoplasma intestinavium</name>
    <dbReference type="NCBI Taxonomy" id="2840716"/>
    <lineage>
        <taxon>Bacteria</taxon>
        <taxon>Pseudomonadati</taxon>
        <taxon>Bacteroidota</taxon>
        <taxon>Bacteroidia</taxon>
        <taxon>Bacteroidales</taxon>
        <taxon>Bacteroidaceae</taxon>
        <taxon>Bacteroidaceae incertae sedis</taxon>
        <taxon>Candidatus Caccoplasma</taxon>
    </lineage>
</organism>
<dbReference type="InterPro" id="IPR013986">
    <property type="entry name" value="DExx_box_DNA_helicase_dom_sf"/>
</dbReference>
<feature type="compositionally biased region" description="Low complexity" evidence="13">
    <location>
        <begin position="694"/>
        <end position="704"/>
    </location>
</feature>
<dbReference type="Pfam" id="PF21196">
    <property type="entry name" value="PcrA_UvrD_tudor"/>
    <property type="match status" value="1"/>
</dbReference>
<evidence type="ECO:0000256" key="5">
    <source>
        <dbReference type="ARBA" id="ARBA00022840"/>
    </source>
</evidence>
<evidence type="ECO:0000256" key="3">
    <source>
        <dbReference type="ARBA" id="ARBA00022801"/>
    </source>
</evidence>
<dbReference type="Proteomes" id="UP000886722">
    <property type="component" value="Unassembled WGS sequence"/>
</dbReference>
<evidence type="ECO:0000256" key="10">
    <source>
        <dbReference type="ARBA" id="ARBA00034923"/>
    </source>
</evidence>
<evidence type="ECO:0000313" key="17">
    <source>
        <dbReference type="Proteomes" id="UP000886722"/>
    </source>
</evidence>
<evidence type="ECO:0000256" key="1">
    <source>
        <dbReference type="ARBA" id="ARBA00009922"/>
    </source>
</evidence>
<dbReference type="GO" id="GO:0016787">
    <property type="term" value="F:hydrolase activity"/>
    <property type="evidence" value="ECO:0007669"/>
    <property type="project" value="UniProtKB-UniRule"/>
</dbReference>
<evidence type="ECO:0000256" key="13">
    <source>
        <dbReference type="SAM" id="MobiDB-lite"/>
    </source>
</evidence>
<evidence type="ECO:0000313" key="16">
    <source>
        <dbReference type="EMBL" id="HIT39215.1"/>
    </source>
</evidence>
<dbReference type="Pfam" id="PF00580">
    <property type="entry name" value="UvrD-helicase"/>
    <property type="match status" value="1"/>
</dbReference>
<dbReference type="Gene3D" id="1.10.10.160">
    <property type="match status" value="1"/>
</dbReference>
<reference evidence="16" key="2">
    <citation type="journal article" date="2021" name="PeerJ">
        <title>Extensive microbial diversity within the chicken gut microbiome revealed by metagenomics and culture.</title>
        <authorList>
            <person name="Gilroy R."/>
            <person name="Ravi A."/>
            <person name="Getino M."/>
            <person name="Pursley I."/>
            <person name="Horton D.L."/>
            <person name="Alikhan N.F."/>
            <person name="Baker D."/>
            <person name="Gharbi K."/>
            <person name="Hall N."/>
            <person name="Watson M."/>
            <person name="Adriaenssens E.M."/>
            <person name="Foster-Nyarko E."/>
            <person name="Jarju S."/>
            <person name="Secka A."/>
            <person name="Antonio M."/>
            <person name="Oren A."/>
            <person name="Chaudhuri R.R."/>
            <person name="La Ragione R."/>
            <person name="Hildebrand F."/>
            <person name="Pallen M.J."/>
        </authorList>
    </citation>
    <scope>NUCLEOTIDE SEQUENCE</scope>
    <source>
        <strain evidence="16">21143</strain>
    </source>
</reference>
<dbReference type="Gene3D" id="1.10.486.10">
    <property type="entry name" value="PCRA, domain 4"/>
    <property type="match status" value="1"/>
</dbReference>
<feature type="domain" description="UvrD-like helicase C-terminal" evidence="15">
    <location>
        <begin position="294"/>
        <end position="576"/>
    </location>
</feature>
<evidence type="ECO:0000256" key="6">
    <source>
        <dbReference type="ARBA" id="ARBA00023125"/>
    </source>
</evidence>
<comment type="catalytic activity">
    <reaction evidence="11">
        <text>ATP + H2O = ADP + phosphate + H(+)</text>
        <dbReference type="Rhea" id="RHEA:13065"/>
        <dbReference type="ChEBI" id="CHEBI:15377"/>
        <dbReference type="ChEBI" id="CHEBI:15378"/>
        <dbReference type="ChEBI" id="CHEBI:30616"/>
        <dbReference type="ChEBI" id="CHEBI:43474"/>
        <dbReference type="ChEBI" id="CHEBI:456216"/>
        <dbReference type="EC" id="5.6.2.4"/>
    </reaction>
</comment>
<evidence type="ECO:0000259" key="15">
    <source>
        <dbReference type="PROSITE" id="PS51217"/>
    </source>
</evidence>
<comment type="similarity">
    <text evidence="1">Belongs to the helicase family. UvrD subfamily.</text>
</comment>
<dbReference type="CDD" id="cd17932">
    <property type="entry name" value="DEXQc_UvrD"/>
    <property type="match status" value="1"/>
</dbReference>
<evidence type="ECO:0000256" key="7">
    <source>
        <dbReference type="ARBA" id="ARBA00023235"/>
    </source>
</evidence>
<evidence type="ECO:0000256" key="11">
    <source>
        <dbReference type="ARBA" id="ARBA00048988"/>
    </source>
</evidence>
<keyword evidence="6" id="KW-0238">DNA-binding</keyword>
<dbReference type="EC" id="5.6.2.4" evidence="9"/>
<dbReference type="Gene3D" id="3.40.50.300">
    <property type="entry name" value="P-loop containing nucleotide triphosphate hydrolases"/>
    <property type="match status" value="2"/>
</dbReference>
<dbReference type="GO" id="GO:0000725">
    <property type="term" value="P:recombinational repair"/>
    <property type="evidence" value="ECO:0007669"/>
    <property type="project" value="TreeGrafter"/>
</dbReference>
<dbReference type="InterPro" id="IPR027417">
    <property type="entry name" value="P-loop_NTPase"/>
</dbReference>
<keyword evidence="4 12" id="KW-0347">Helicase</keyword>
<dbReference type="PANTHER" id="PTHR11070:SF2">
    <property type="entry name" value="ATP-DEPENDENT DNA HELICASE SRS2"/>
    <property type="match status" value="1"/>
</dbReference>
<gene>
    <name evidence="16" type="ORF">IAD06_04150</name>
</gene>
<keyword evidence="2 12" id="KW-0547">Nucleotide-binding</keyword>
<evidence type="ECO:0000259" key="14">
    <source>
        <dbReference type="PROSITE" id="PS51198"/>
    </source>
</evidence>
<keyword evidence="3 12" id="KW-0378">Hydrolase</keyword>
<feature type="region of interest" description="Disordered" evidence="13">
    <location>
        <begin position="675"/>
        <end position="704"/>
    </location>
</feature>
<sequence>MEENYLQELNEQQREAVLYSGGPSLVIAGAGSGKTRVLTYKIAYLLASGDYSPYQILALTFTNKAAREMKERIASVVGGATASRLWMGTFHSIFSRILRTNAERIGFSRDFTIYDQSDSRSLIKTVIKEMSLDDKVYKPATVQAIISNAKNALITPSAYAANAALIEADMRSKRPLIRDIYKIYWSRCARAGAMDFDDLLLYTNILFRDHPDVLEFYQNQFRYVLVDEYQDTNFAQHLIVNQLVKAHHRLCVVGDDAQSIYSFRGANISNILNLQKEYPDFRIFKLEQNYRSTQTIVAAANSLIAKNKEQIPKHIFSHNAVGTKIPVVSAYSDFEEGYLIANRIATMRVATASDYSDFAILYRTNSQSRIFEEALRKRNIPYRIYGGQSFYQRKEIKDVVAYFRLAVNPADEEALKRIINYPARGIGNTTVAKIVACAETHEVSLWDVVSRPVEYALGVNAGTQNKLMAFAELIRSFVEMNAAANAYDLADAVIRRSGIMTDIYADRSPENMSRQENVQELLNGIQEFCSLRQEEGINAVSLSDFLAEVSLATDQDSDKDGDDNRVTLMTVHASKGLEFRHVFVVGLEEELFPAAMSMGTARELEEERRLLYVAITRAEETCLLSYAASRYRNGKPTASPPSRFIKDIDPAYLILPDGEANSHMRERSSFSSGFLSRSYRSDEDSRPVSHTEPSARISVSSASSRPEAYARQKWVRIESSANPPASSAAPLASDPEGLIVGARIRHDRFGEGTVTEMSGEGDNRKIGVSFEHVGQKHLLLKFAKFTILK</sequence>
<evidence type="ECO:0000256" key="9">
    <source>
        <dbReference type="ARBA" id="ARBA00034808"/>
    </source>
</evidence>
<dbReference type="GO" id="GO:0005829">
    <property type="term" value="C:cytosol"/>
    <property type="evidence" value="ECO:0007669"/>
    <property type="project" value="TreeGrafter"/>
</dbReference>
<feature type="compositionally biased region" description="Basic and acidic residues" evidence="13">
    <location>
        <begin position="679"/>
        <end position="689"/>
    </location>
</feature>
<keyword evidence="7" id="KW-0413">Isomerase</keyword>
<dbReference type="PANTHER" id="PTHR11070">
    <property type="entry name" value="UVRD / RECB / PCRA DNA HELICASE FAMILY MEMBER"/>
    <property type="match status" value="1"/>
</dbReference>
<feature type="domain" description="UvrD-like helicase ATP-binding" evidence="14">
    <location>
        <begin position="7"/>
        <end position="293"/>
    </location>
</feature>
<dbReference type="InterPro" id="IPR000212">
    <property type="entry name" value="DNA_helicase_UvrD/REP"/>
</dbReference>
<keyword evidence="5 12" id="KW-0067">ATP-binding</keyword>
<dbReference type="GO" id="GO:0033202">
    <property type="term" value="C:DNA helicase complex"/>
    <property type="evidence" value="ECO:0007669"/>
    <property type="project" value="TreeGrafter"/>
</dbReference>
<dbReference type="GO" id="GO:0043138">
    <property type="term" value="F:3'-5' DNA helicase activity"/>
    <property type="evidence" value="ECO:0007669"/>
    <property type="project" value="UniProtKB-EC"/>
</dbReference>
<reference evidence="16" key="1">
    <citation type="submission" date="2020-10" db="EMBL/GenBank/DDBJ databases">
        <authorList>
            <person name="Gilroy R."/>
        </authorList>
    </citation>
    <scope>NUCLEOTIDE SEQUENCE</scope>
    <source>
        <strain evidence="16">21143</strain>
    </source>
</reference>
<evidence type="ECO:0000256" key="4">
    <source>
        <dbReference type="ARBA" id="ARBA00022806"/>
    </source>
</evidence>